<keyword evidence="12" id="KW-0472">Membrane</keyword>
<dbReference type="Proteomes" id="UP000596742">
    <property type="component" value="Unassembled WGS sequence"/>
</dbReference>
<evidence type="ECO:0000256" key="4">
    <source>
        <dbReference type="ARBA" id="ARBA00022679"/>
    </source>
</evidence>
<evidence type="ECO:0000259" key="18">
    <source>
        <dbReference type="PROSITE" id="PS50835"/>
    </source>
</evidence>
<keyword evidence="5" id="KW-0812">Transmembrane</keyword>
<keyword evidence="7" id="KW-0677">Repeat</keyword>
<dbReference type="InterPro" id="IPR013098">
    <property type="entry name" value="Ig_I-set"/>
</dbReference>
<evidence type="ECO:0000256" key="6">
    <source>
        <dbReference type="ARBA" id="ARBA00022729"/>
    </source>
</evidence>
<keyword evidence="20" id="KW-1185">Reference proteome</keyword>
<organism evidence="19 20">
    <name type="scientific">Mytilus galloprovincialis</name>
    <name type="common">Mediterranean mussel</name>
    <dbReference type="NCBI Taxonomy" id="29158"/>
    <lineage>
        <taxon>Eukaryota</taxon>
        <taxon>Metazoa</taxon>
        <taxon>Spiralia</taxon>
        <taxon>Lophotrochozoa</taxon>
        <taxon>Mollusca</taxon>
        <taxon>Bivalvia</taxon>
        <taxon>Autobranchia</taxon>
        <taxon>Pteriomorphia</taxon>
        <taxon>Mytilida</taxon>
        <taxon>Mytiloidea</taxon>
        <taxon>Mytilidae</taxon>
        <taxon>Mytilinae</taxon>
        <taxon>Mytilus</taxon>
    </lineage>
</organism>
<keyword evidence="16" id="KW-0325">Glycoprotein</keyword>
<proteinExistence type="predicted"/>
<evidence type="ECO:0000313" key="20">
    <source>
        <dbReference type="Proteomes" id="UP000596742"/>
    </source>
</evidence>
<evidence type="ECO:0000256" key="3">
    <source>
        <dbReference type="ARBA" id="ARBA00022553"/>
    </source>
</evidence>
<keyword evidence="11" id="KW-1133">Transmembrane helix</keyword>
<comment type="subcellular location">
    <subcellularLocation>
        <location evidence="1">Membrane</location>
        <topology evidence="1">Single-pass membrane protein</topology>
    </subcellularLocation>
</comment>
<accession>A0A8B6F3Z3</accession>
<keyword evidence="3" id="KW-0597">Phosphoprotein</keyword>
<evidence type="ECO:0000256" key="10">
    <source>
        <dbReference type="ARBA" id="ARBA00022840"/>
    </source>
</evidence>
<evidence type="ECO:0000256" key="7">
    <source>
        <dbReference type="ARBA" id="ARBA00022737"/>
    </source>
</evidence>
<dbReference type="InterPro" id="IPR013783">
    <property type="entry name" value="Ig-like_fold"/>
</dbReference>
<reference evidence="19" key="1">
    <citation type="submission" date="2018-11" db="EMBL/GenBank/DDBJ databases">
        <authorList>
            <person name="Alioto T."/>
            <person name="Alioto T."/>
        </authorList>
    </citation>
    <scope>NUCLEOTIDE SEQUENCE</scope>
</reference>
<evidence type="ECO:0000256" key="11">
    <source>
        <dbReference type="ARBA" id="ARBA00022989"/>
    </source>
</evidence>
<evidence type="ECO:0000313" key="19">
    <source>
        <dbReference type="EMBL" id="VDI42854.1"/>
    </source>
</evidence>
<dbReference type="GO" id="GO:0004714">
    <property type="term" value="F:transmembrane receptor protein tyrosine kinase activity"/>
    <property type="evidence" value="ECO:0007669"/>
    <property type="project" value="UniProtKB-EC"/>
</dbReference>
<dbReference type="Gene3D" id="2.60.40.10">
    <property type="entry name" value="Immunoglobulins"/>
    <property type="match status" value="2"/>
</dbReference>
<dbReference type="SMART" id="SM00409">
    <property type="entry name" value="IG"/>
    <property type="match status" value="1"/>
</dbReference>
<dbReference type="GO" id="GO:0005524">
    <property type="term" value="F:ATP binding"/>
    <property type="evidence" value="ECO:0007669"/>
    <property type="project" value="UniProtKB-KW"/>
</dbReference>
<dbReference type="GO" id="GO:0016020">
    <property type="term" value="C:membrane"/>
    <property type="evidence" value="ECO:0007669"/>
    <property type="project" value="UniProtKB-SubCell"/>
</dbReference>
<dbReference type="InterPro" id="IPR036179">
    <property type="entry name" value="Ig-like_dom_sf"/>
</dbReference>
<evidence type="ECO:0000256" key="1">
    <source>
        <dbReference type="ARBA" id="ARBA00004167"/>
    </source>
</evidence>
<dbReference type="PANTHER" id="PTHR19890">
    <property type="entry name" value="FIBROBLAST GROWTH FACTOR RECEPTOR"/>
    <property type="match status" value="1"/>
</dbReference>
<evidence type="ECO:0000256" key="2">
    <source>
        <dbReference type="ARBA" id="ARBA00011902"/>
    </source>
</evidence>
<dbReference type="Pfam" id="PF07679">
    <property type="entry name" value="I-set"/>
    <property type="match status" value="1"/>
</dbReference>
<keyword evidence="4" id="KW-0808">Transferase</keyword>
<comment type="caution">
    <text evidence="19">The sequence shown here is derived from an EMBL/GenBank/DDBJ whole genome shotgun (WGS) entry which is preliminary data.</text>
</comment>
<evidence type="ECO:0000256" key="8">
    <source>
        <dbReference type="ARBA" id="ARBA00022741"/>
    </source>
</evidence>
<evidence type="ECO:0000256" key="9">
    <source>
        <dbReference type="ARBA" id="ARBA00022777"/>
    </source>
</evidence>
<sequence length="399" mass="46187">MRRYSLIMRDAQVDDEGDYQCIVTNVHGSLNFTFYVTVVAKLTWPLEIEEPQNLTVNEGDDAIFICRPLNDPKATIKWVKRDQTGLNRRIGKTSDILENKEMLVLRNVTMKDAGHYACVVGNYFGLKQVDVWLKVMRTPTPTTTTTHPRKEEDKDIKCSTTSCLVQQKDLTDTVTNIVKELLSTFEKNLSEKIEAKVRETTGKIKDQVDSLMIDNENLRERMKTKDKTIETLEEQVSDNNKRAIEAIKLGNYNEQYSIKRNIRILNYPESPNEVLIDEFVNMAKTDLKVDIKPDDVQEIYRIQGKEGHTKPVIVKVRNTDLKIKIMRQRGGLKDGIRFHDDITQRNLELMARLQNSEQFENVWFLNCNVYAKQQDGSTIIVDLFDDIEQNLKDKNKIGH</sequence>
<dbReference type="EC" id="2.7.10.1" evidence="2"/>
<evidence type="ECO:0000256" key="13">
    <source>
        <dbReference type="ARBA" id="ARBA00023137"/>
    </source>
</evidence>
<evidence type="ECO:0000256" key="5">
    <source>
        <dbReference type="ARBA" id="ARBA00022692"/>
    </source>
</evidence>
<keyword evidence="13" id="KW-0829">Tyrosine-protein kinase</keyword>
<gene>
    <name evidence="19" type="ORF">MGAL_10B072170</name>
</gene>
<keyword evidence="6" id="KW-0732">Signal</keyword>
<dbReference type="InterPro" id="IPR003599">
    <property type="entry name" value="Ig_sub"/>
</dbReference>
<dbReference type="EMBL" id="UYJE01006075">
    <property type="protein sequence ID" value="VDI42854.1"/>
    <property type="molecule type" value="Genomic_DNA"/>
</dbReference>
<keyword evidence="17" id="KW-0393">Immunoglobulin domain</keyword>
<dbReference type="OrthoDB" id="7477812at2759"/>
<dbReference type="SUPFAM" id="SSF48726">
    <property type="entry name" value="Immunoglobulin"/>
    <property type="match status" value="2"/>
</dbReference>
<keyword evidence="8" id="KW-0547">Nucleotide-binding</keyword>
<feature type="domain" description="Ig-like" evidence="18">
    <location>
        <begin position="45"/>
        <end position="122"/>
    </location>
</feature>
<dbReference type="AlphaFoldDB" id="A0A8B6F3Z3"/>
<protein>
    <recommendedName>
        <fullName evidence="2">receptor protein-tyrosine kinase</fullName>
        <ecNumber evidence="2">2.7.10.1</ecNumber>
    </recommendedName>
</protein>
<evidence type="ECO:0000256" key="14">
    <source>
        <dbReference type="ARBA" id="ARBA00023157"/>
    </source>
</evidence>
<evidence type="ECO:0000256" key="17">
    <source>
        <dbReference type="ARBA" id="ARBA00023319"/>
    </source>
</evidence>
<keyword evidence="14" id="KW-1015">Disulfide bond</keyword>
<dbReference type="SMART" id="SM00408">
    <property type="entry name" value="IGc2"/>
    <property type="match status" value="1"/>
</dbReference>
<keyword evidence="10" id="KW-0067">ATP-binding</keyword>
<keyword evidence="9" id="KW-0418">Kinase</keyword>
<name>A0A8B6F3Z3_MYTGA</name>
<dbReference type="InterPro" id="IPR052615">
    <property type="entry name" value="FGFRL"/>
</dbReference>
<evidence type="ECO:0000256" key="12">
    <source>
        <dbReference type="ARBA" id="ARBA00023136"/>
    </source>
</evidence>
<dbReference type="FunFam" id="2.60.40.10:FF:000020">
    <property type="entry name" value="Fibroblast growth factor receptor"/>
    <property type="match status" value="1"/>
</dbReference>
<dbReference type="PROSITE" id="PS50835">
    <property type="entry name" value="IG_LIKE"/>
    <property type="match status" value="1"/>
</dbReference>
<evidence type="ECO:0000256" key="15">
    <source>
        <dbReference type="ARBA" id="ARBA00023170"/>
    </source>
</evidence>
<dbReference type="PANTHER" id="PTHR19890:SF10">
    <property type="entry name" value="FIBROBLAST GROWTH FACTOR RECEPTOR-LIKE 1"/>
    <property type="match status" value="1"/>
</dbReference>
<dbReference type="InterPro" id="IPR007110">
    <property type="entry name" value="Ig-like_dom"/>
</dbReference>
<evidence type="ECO:0000256" key="16">
    <source>
        <dbReference type="ARBA" id="ARBA00023180"/>
    </source>
</evidence>
<keyword evidence="15" id="KW-0675">Receptor</keyword>
<dbReference type="InterPro" id="IPR003598">
    <property type="entry name" value="Ig_sub2"/>
</dbReference>